<gene>
    <name evidence="2" type="ORF">SAMN04488069_10361</name>
</gene>
<reference evidence="3" key="1">
    <citation type="submission" date="2016-10" db="EMBL/GenBank/DDBJ databases">
        <authorList>
            <person name="Varghese N."/>
            <person name="Submissions S."/>
        </authorList>
    </citation>
    <scope>NUCLEOTIDE SEQUENCE [LARGE SCALE GENOMIC DNA]</scope>
    <source>
        <strain evidence="3">CGMCC 1.8975</strain>
    </source>
</reference>
<evidence type="ECO:0000259" key="1">
    <source>
        <dbReference type="Pfam" id="PF13460"/>
    </source>
</evidence>
<accession>A0A1H3EBS1</accession>
<keyword evidence="3" id="KW-1185">Reference proteome</keyword>
<dbReference type="Gene3D" id="3.40.50.720">
    <property type="entry name" value="NAD(P)-binding Rossmann-like Domain"/>
    <property type="match status" value="1"/>
</dbReference>
<name>A0A1H3EBS1_9BACT</name>
<dbReference type="OrthoDB" id="9798632at2"/>
<dbReference type="Pfam" id="PF13460">
    <property type="entry name" value="NAD_binding_10"/>
    <property type="match status" value="1"/>
</dbReference>
<evidence type="ECO:0000313" key="2">
    <source>
        <dbReference type="EMBL" id="SDX76057.1"/>
    </source>
</evidence>
<dbReference type="InterPro" id="IPR016040">
    <property type="entry name" value="NAD(P)-bd_dom"/>
</dbReference>
<proteinExistence type="predicted"/>
<protein>
    <submittedName>
        <fullName evidence="2">Uncharacterized conserved protein YbjT, contains NAD(P)-binding and DUF2867 domains</fullName>
    </submittedName>
</protein>
<dbReference type="RefSeq" id="WP_092738400.1">
    <property type="nucleotide sequence ID" value="NZ_FNOV01000003.1"/>
</dbReference>
<dbReference type="PANTHER" id="PTHR14097:SF7">
    <property type="entry name" value="OXIDOREDUCTASE HTATIP2"/>
    <property type="match status" value="1"/>
</dbReference>
<dbReference type="PANTHER" id="PTHR14097">
    <property type="entry name" value="OXIDOREDUCTASE HTATIP2"/>
    <property type="match status" value="1"/>
</dbReference>
<feature type="domain" description="NAD(P)-binding" evidence="1">
    <location>
        <begin position="9"/>
        <end position="151"/>
    </location>
</feature>
<evidence type="ECO:0000313" key="3">
    <source>
        <dbReference type="Proteomes" id="UP000199249"/>
    </source>
</evidence>
<dbReference type="SUPFAM" id="SSF51735">
    <property type="entry name" value="NAD(P)-binding Rossmann-fold domains"/>
    <property type="match status" value="1"/>
</dbReference>
<organism evidence="2 3">
    <name type="scientific">Hymenobacter psychrophilus</name>
    <dbReference type="NCBI Taxonomy" id="651662"/>
    <lineage>
        <taxon>Bacteria</taxon>
        <taxon>Pseudomonadati</taxon>
        <taxon>Bacteroidota</taxon>
        <taxon>Cytophagia</taxon>
        <taxon>Cytophagales</taxon>
        <taxon>Hymenobacteraceae</taxon>
        <taxon>Hymenobacter</taxon>
    </lineage>
</organism>
<dbReference type="InterPro" id="IPR036291">
    <property type="entry name" value="NAD(P)-bd_dom_sf"/>
</dbReference>
<sequence length="225" mass="23875">MPKTALIAGASGLIGQQLLPLLLASARYGRVIALVRKPLPLVHEKLEQLVVDFERLADYGPQLVADDVFCCLGTTLAQAGSRAAFYQVDFTYVTALARLAAANFGGQLLVVSSLGADAQAATYYARVKGEMEEAVRQTSFHAVHIFRPSLLLGHRAAPRLGERLAGGLLALLKPLLVGPLRPYRAIAADTVARAMLRAAEDDGGGIRIHRSDAIAREGRAGQPGG</sequence>
<dbReference type="EMBL" id="FNOV01000003">
    <property type="protein sequence ID" value="SDX76057.1"/>
    <property type="molecule type" value="Genomic_DNA"/>
</dbReference>
<dbReference type="AlphaFoldDB" id="A0A1H3EBS1"/>
<dbReference type="Proteomes" id="UP000199249">
    <property type="component" value="Unassembled WGS sequence"/>
</dbReference>
<dbReference type="STRING" id="651662.SAMN04488069_10361"/>